<comment type="subunit">
    <text evidence="8">Forms a cyclic heterotetrameric complex composed of two molecules of XerC and two molecules of XerD.</text>
</comment>
<evidence type="ECO:0000256" key="7">
    <source>
        <dbReference type="ARBA" id="ARBA00037721"/>
    </source>
</evidence>
<evidence type="ECO:0000256" key="9">
    <source>
        <dbReference type="PROSITE-ProRule" id="PRU01248"/>
    </source>
</evidence>
<dbReference type="InterPro" id="IPR013762">
    <property type="entry name" value="Integrase-like_cat_sf"/>
</dbReference>
<comment type="similarity">
    <text evidence="2">Belongs to the 'phage' integrase family.</text>
</comment>
<keyword evidence="5 9" id="KW-0238">DNA-binding</keyword>
<dbReference type="AlphaFoldDB" id="A0A6M0JU58"/>
<evidence type="ECO:0000256" key="8">
    <source>
        <dbReference type="ARBA" id="ARBA00038613"/>
    </source>
</evidence>
<dbReference type="GO" id="GO:0005737">
    <property type="term" value="C:cytoplasm"/>
    <property type="evidence" value="ECO:0007669"/>
    <property type="project" value="UniProtKB-SubCell"/>
</dbReference>
<dbReference type="SUPFAM" id="SSF56349">
    <property type="entry name" value="DNA breaking-rejoining enzymes"/>
    <property type="match status" value="1"/>
</dbReference>
<keyword evidence="13" id="KW-1185">Reference proteome</keyword>
<dbReference type="InterPro" id="IPR050090">
    <property type="entry name" value="Tyrosine_recombinase_XerCD"/>
</dbReference>
<evidence type="ECO:0000256" key="6">
    <source>
        <dbReference type="ARBA" id="ARBA00023172"/>
    </source>
</evidence>
<keyword evidence="3" id="KW-0963">Cytoplasm</keyword>
<evidence type="ECO:0000259" key="10">
    <source>
        <dbReference type="PROSITE" id="PS51898"/>
    </source>
</evidence>
<feature type="domain" description="Core-binding (CB)" evidence="11">
    <location>
        <begin position="156"/>
        <end position="239"/>
    </location>
</feature>
<organism evidence="12 13">
    <name type="scientific">Thiorhodococcus minor</name>
    <dbReference type="NCBI Taxonomy" id="57489"/>
    <lineage>
        <taxon>Bacteria</taxon>
        <taxon>Pseudomonadati</taxon>
        <taxon>Pseudomonadota</taxon>
        <taxon>Gammaproteobacteria</taxon>
        <taxon>Chromatiales</taxon>
        <taxon>Chromatiaceae</taxon>
        <taxon>Thiorhodococcus</taxon>
    </lineage>
</organism>
<gene>
    <name evidence="12" type="ORF">G3446_03980</name>
</gene>
<evidence type="ECO:0000313" key="13">
    <source>
        <dbReference type="Proteomes" id="UP000483379"/>
    </source>
</evidence>
<dbReference type="InterPro" id="IPR044068">
    <property type="entry name" value="CB"/>
</dbReference>
<comment type="function">
    <text evidence="7">Site-specific tyrosine recombinase, which acts by catalyzing the cutting and rejoining of the recombining DNA molecules. The XerC-XerD complex is essential to convert dimers of the bacterial chromosome into monomers to permit their segregation at cell division. It also contributes to the segregational stability of plasmids.</text>
</comment>
<dbReference type="PANTHER" id="PTHR30349:SF64">
    <property type="entry name" value="PROPHAGE INTEGRASE INTD-RELATED"/>
    <property type="match status" value="1"/>
</dbReference>
<dbReference type="Pfam" id="PF13495">
    <property type="entry name" value="Phage_int_SAM_4"/>
    <property type="match status" value="1"/>
</dbReference>
<keyword evidence="4" id="KW-0229">DNA integration</keyword>
<dbReference type="Proteomes" id="UP000483379">
    <property type="component" value="Unassembled WGS sequence"/>
</dbReference>
<name>A0A6M0JU58_9GAMM</name>
<feature type="domain" description="Tyr recombinase" evidence="10">
    <location>
        <begin position="257"/>
        <end position="470"/>
    </location>
</feature>
<dbReference type="PANTHER" id="PTHR30349">
    <property type="entry name" value="PHAGE INTEGRASE-RELATED"/>
    <property type="match status" value="1"/>
</dbReference>
<dbReference type="PROSITE" id="PS51900">
    <property type="entry name" value="CB"/>
    <property type="match status" value="1"/>
</dbReference>
<evidence type="ECO:0000256" key="5">
    <source>
        <dbReference type="ARBA" id="ARBA00023125"/>
    </source>
</evidence>
<dbReference type="CDD" id="cd01193">
    <property type="entry name" value="INT_IntI_C"/>
    <property type="match status" value="1"/>
</dbReference>
<comment type="subcellular location">
    <subcellularLocation>
        <location evidence="1">Cytoplasm</location>
    </subcellularLocation>
</comment>
<dbReference type="InterPro" id="IPR002104">
    <property type="entry name" value="Integrase_catalytic"/>
</dbReference>
<keyword evidence="6" id="KW-0233">DNA recombination</keyword>
<dbReference type="GO" id="GO:0006310">
    <property type="term" value="P:DNA recombination"/>
    <property type="evidence" value="ECO:0007669"/>
    <property type="project" value="UniProtKB-KW"/>
</dbReference>
<reference evidence="12 13" key="1">
    <citation type="submission" date="2020-02" db="EMBL/GenBank/DDBJ databases">
        <title>Genome sequences of Thiorhodococcus mannitoliphagus and Thiorhodococcus minor, purple sulfur photosynthetic bacteria in the gammaproteobacterial family, Chromatiaceae.</title>
        <authorList>
            <person name="Aviles F.A."/>
            <person name="Meyer T.E."/>
            <person name="Kyndt J.A."/>
        </authorList>
    </citation>
    <scope>NUCLEOTIDE SEQUENCE [LARGE SCALE GENOMIC DNA]</scope>
    <source>
        <strain evidence="12 13">DSM 11518</strain>
    </source>
</reference>
<dbReference type="FunFam" id="1.10.443.10:FF:000007">
    <property type="entry name" value="Tyrosine recombinase XerC"/>
    <property type="match status" value="1"/>
</dbReference>
<dbReference type="InterPro" id="IPR004107">
    <property type="entry name" value="Integrase_SAM-like_N"/>
</dbReference>
<evidence type="ECO:0000256" key="4">
    <source>
        <dbReference type="ARBA" id="ARBA00022908"/>
    </source>
</evidence>
<evidence type="ECO:0000256" key="1">
    <source>
        <dbReference type="ARBA" id="ARBA00004496"/>
    </source>
</evidence>
<dbReference type="EMBL" id="JAAIJQ010000008">
    <property type="protein sequence ID" value="NEV61066.1"/>
    <property type="molecule type" value="Genomic_DNA"/>
</dbReference>
<dbReference type="PROSITE" id="PS51898">
    <property type="entry name" value="TYR_RECOMBINASE"/>
    <property type="match status" value="1"/>
</dbReference>
<dbReference type="Gene3D" id="1.10.443.10">
    <property type="entry name" value="Intergrase catalytic core"/>
    <property type="match status" value="1"/>
</dbReference>
<evidence type="ECO:0000256" key="2">
    <source>
        <dbReference type="ARBA" id="ARBA00008857"/>
    </source>
</evidence>
<sequence length="476" mass="54162">MAQGDSTTAHAIERFWERFLDLARNRGAKDSALPWYVRHAETYLKAFPEKRLVMHSAQDVAGYLERVGRLDRISDWQFEQIVDAIQNLLETARAPIVDEIDWEYWRDSARTLTPDHPTIARESLPAQIGSGEEKAVSGARFKQKQNAPSALDNAREAHRALLERMVAEIRRRKYSIRTEQAYESWVCRFILFCGNRDPETIDVDRIRAFLEDLAVRGTVSASTQSQALNAIVFLYKQVLGRSLDALGDFTRAKRPKRLPVVLERGEVVRLLSGIEGTQHLMAALLYGTGMRLMECVRLRVQDLDFAYHQIVVRDGKGQKDRVVPLPARLEQPLREHLQSVRELHEQDLAQGHGEVFLPDALARKWPKAAKEWIWQYLFPSGRLSVDPRSGKTRRHHLHENGLQKAVKAAAQRMGISKKVNCHSLRHSFATHLLESGYDIRTVQELLGHADVSTTMIYTHVLNRGGKGVVSPLDGLL</sequence>
<protein>
    <submittedName>
        <fullName evidence="12">Integron integrase</fullName>
    </submittedName>
</protein>
<dbReference type="InterPro" id="IPR010998">
    <property type="entry name" value="Integrase_recombinase_N"/>
</dbReference>
<proteinExistence type="inferred from homology"/>
<dbReference type="InterPro" id="IPR011946">
    <property type="entry name" value="Integrase_integron-type"/>
</dbReference>
<dbReference type="Gene3D" id="1.10.150.130">
    <property type="match status" value="1"/>
</dbReference>
<dbReference type="GO" id="GO:0015074">
    <property type="term" value="P:DNA integration"/>
    <property type="evidence" value="ECO:0007669"/>
    <property type="project" value="UniProtKB-KW"/>
</dbReference>
<evidence type="ECO:0000256" key="3">
    <source>
        <dbReference type="ARBA" id="ARBA00022490"/>
    </source>
</evidence>
<dbReference type="InterPro" id="IPR011010">
    <property type="entry name" value="DNA_brk_join_enz"/>
</dbReference>
<accession>A0A6M0JU58</accession>
<dbReference type="NCBIfam" id="TIGR02249">
    <property type="entry name" value="integrase_gron"/>
    <property type="match status" value="1"/>
</dbReference>
<dbReference type="GO" id="GO:0003677">
    <property type="term" value="F:DNA binding"/>
    <property type="evidence" value="ECO:0007669"/>
    <property type="project" value="UniProtKB-UniRule"/>
</dbReference>
<evidence type="ECO:0000259" key="11">
    <source>
        <dbReference type="PROSITE" id="PS51900"/>
    </source>
</evidence>
<evidence type="ECO:0000313" key="12">
    <source>
        <dbReference type="EMBL" id="NEV61066.1"/>
    </source>
</evidence>
<comment type="caution">
    <text evidence="12">The sequence shown here is derived from an EMBL/GenBank/DDBJ whole genome shotgun (WGS) entry which is preliminary data.</text>
</comment>
<dbReference type="RefSeq" id="WP_164451115.1">
    <property type="nucleotide sequence ID" value="NZ_JAAIJQ010000008.1"/>
</dbReference>
<dbReference type="Pfam" id="PF00589">
    <property type="entry name" value="Phage_integrase"/>
    <property type="match status" value="1"/>
</dbReference>